<name>A0ABU9L296_9FLAO</name>
<dbReference type="CDD" id="cd14958">
    <property type="entry name" value="NHL_PAL_like"/>
    <property type="match status" value="1"/>
</dbReference>
<dbReference type="PANTHER" id="PTHR10680:SF14">
    <property type="entry name" value="PEPTIDYL-GLYCINE ALPHA-AMIDATING MONOOXYGENASE"/>
    <property type="match status" value="1"/>
</dbReference>
<dbReference type="GO" id="GO:0016829">
    <property type="term" value="F:lyase activity"/>
    <property type="evidence" value="ECO:0007669"/>
    <property type="project" value="UniProtKB-KW"/>
</dbReference>
<dbReference type="Pfam" id="PF01436">
    <property type="entry name" value="NHL"/>
    <property type="match status" value="3"/>
</dbReference>
<evidence type="ECO:0000256" key="1">
    <source>
        <dbReference type="ARBA" id="ARBA00022729"/>
    </source>
</evidence>
<dbReference type="RefSeq" id="WP_342160690.1">
    <property type="nucleotide sequence ID" value="NZ_JBCDNA010000002.1"/>
</dbReference>
<keyword evidence="5" id="KW-0456">Lyase</keyword>
<evidence type="ECO:0000256" key="2">
    <source>
        <dbReference type="ARBA" id="ARBA00022737"/>
    </source>
</evidence>
<reference evidence="5 6" key="1">
    <citation type="submission" date="2024-04" db="EMBL/GenBank/DDBJ databases">
        <title>whole genome sequencing of Lutimonas vermicola strain IMCC1616.</title>
        <authorList>
            <person name="Bae S.S."/>
        </authorList>
    </citation>
    <scope>NUCLEOTIDE SEQUENCE [LARGE SCALE GENOMIC DNA]</scope>
    <source>
        <strain evidence="5 6">IMCC1616</strain>
    </source>
</reference>
<dbReference type="PROSITE" id="PS51125">
    <property type="entry name" value="NHL"/>
    <property type="match status" value="3"/>
</dbReference>
<dbReference type="InterPro" id="IPR001258">
    <property type="entry name" value="NHL_repeat"/>
</dbReference>
<sequence length="330" mass="37499">MLILLFFSCNNSRNTNKEGPRKDFSTYELVKDWPQLKPGFLLSPVSGVGVDNQQNIFIFQRTDRGWTEPFPDSLISSNTIFLLDRVKGNILNSWGSNLFIMPHGLTVDKENNVWVTDVGLHQIFKFNHEGDLLLKLGVAKIAGNDSLHFNLPTDVAVTDDGSFYVSDGYGNSRVVKFSKEGKYLFEWGTMGNKHGELNIPHMIDLDSYGNVYVADRENNRIQKFDGAGRYLKEWKNNEGDQLYSIVSDRRTNRLFAIDLLTLNDTVSKGSDIIQFDPEMKMLGRAGRSGLSSWPFLDLHDITIDNEENIFVCGTVTTKLHKFKKVSTKRQ</sequence>
<feature type="repeat" description="NHL" evidence="4">
    <location>
        <begin position="88"/>
        <end position="129"/>
    </location>
</feature>
<accession>A0ABU9L296</accession>
<evidence type="ECO:0000313" key="6">
    <source>
        <dbReference type="Proteomes" id="UP001474120"/>
    </source>
</evidence>
<dbReference type="Proteomes" id="UP001474120">
    <property type="component" value="Unassembled WGS sequence"/>
</dbReference>
<proteinExistence type="predicted"/>
<gene>
    <name evidence="5" type="ORF">AABB81_11600</name>
</gene>
<dbReference type="PANTHER" id="PTHR10680">
    <property type="entry name" value="PEPTIDYL-GLYCINE ALPHA-AMIDATING MONOOXYGENASE"/>
    <property type="match status" value="1"/>
</dbReference>
<feature type="repeat" description="NHL" evidence="4">
    <location>
        <begin position="195"/>
        <end position="227"/>
    </location>
</feature>
<evidence type="ECO:0000256" key="3">
    <source>
        <dbReference type="ARBA" id="ARBA00023180"/>
    </source>
</evidence>
<dbReference type="InterPro" id="IPR011042">
    <property type="entry name" value="6-blade_b-propeller_TolB-like"/>
</dbReference>
<protein>
    <submittedName>
        <fullName evidence="5">Peptidyl-alpha-hydroxyglycine alpha-amidating lyase family protein</fullName>
    </submittedName>
</protein>
<dbReference type="EMBL" id="JBCDNA010000002">
    <property type="protein sequence ID" value="MEL4456545.1"/>
    <property type="molecule type" value="Genomic_DNA"/>
</dbReference>
<comment type="caution">
    <text evidence="5">The sequence shown here is derived from an EMBL/GenBank/DDBJ whole genome shotgun (WGS) entry which is preliminary data.</text>
</comment>
<evidence type="ECO:0000313" key="5">
    <source>
        <dbReference type="EMBL" id="MEL4456545.1"/>
    </source>
</evidence>
<feature type="repeat" description="NHL" evidence="4">
    <location>
        <begin position="148"/>
        <end position="180"/>
    </location>
</feature>
<keyword evidence="6" id="KW-1185">Reference proteome</keyword>
<evidence type="ECO:0000256" key="4">
    <source>
        <dbReference type="PROSITE-ProRule" id="PRU00504"/>
    </source>
</evidence>
<keyword evidence="1" id="KW-0732">Signal</keyword>
<dbReference type="SUPFAM" id="SSF63829">
    <property type="entry name" value="Calcium-dependent phosphotriesterase"/>
    <property type="match status" value="1"/>
</dbReference>
<organism evidence="5 6">
    <name type="scientific">Lutimonas vermicola</name>
    <dbReference type="NCBI Taxonomy" id="414288"/>
    <lineage>
        <taxon>Bacteria</taxon>
        <taxon>Pseudomonadati</taxon>
        <taxon>Bacteroidota</taxon>
        <taxon>Flavobacteriia</taxon>
        <taxon>Flavobacteriales</taxon>
        <taxon>Flavobacteriaceae</taxon>
        <taxon>Lutimonas</taxon>
    </lineage>
</organism>
<keyword evidence="3" id="KW-0325">Glycoprotein</keyword>
<keyword evidence="2" id="KW-0677">Repeat</keyword>
<dbReference type="Gene3D" id="2.120.10.30">
    <property type="entry name" value="TolB, C-terminal domain"/>
    <property type="match status" value="1"/>
</dbReference>